<keyword evidence="3" id="KW-1185">Reference proteome</keyword>
<evidence type="ECO:0000259" key="1">
    <source>
        <dbReference type="Pfam" id="PF01425"/>
    </source>
</evidence>
<organism evidence="2 3">
    <name type="scientific">Neonectria punicea</name>
    <dbReference type="NCBI Taxonomy" id="979145"/>
    <lineage>
        <taxon>Eukaryota</taxon>
        <taxon>Fungi</taxon>
        <taxon>Dikarya</taxon>
        <taxon>Ascomycota</taxon>
        <taxon>Pezizomycotina</taxon>
        <taxon>Sordariomycetes</taxon>
        <taxon>Hypocreomycetidae</taxon>
        <taxon>Hypocreales</taxon>
        <taxon>Nectriaceae</taxon>
        <taxon>Neonectria</taxon>
    </lineage>
</organism>
<accession>A0ABR1GUE5</accession>
<dbReference type="PANTHER" id="PTHR42678:SF34">
    <property type="entry name" value="OS04G0183300 PROTEIN"/>
    <property type="match status" value="1"/>
</dbReference>
<proteinExistence type="predicted"/>
<dbReference type="EMBL" id="JAZAVJ010000161">
    <property type="protein sequence ID" value="KAK7409129.1"/>
    <property type="molecule type" value="Genomic_DNA"/>
</dbReference>
<dbReference type="Gene3D" id="3.90.1300.10">
    <property type="entry name" value="Amidase signature (AS) domain"/>
    <property type="match status" value="1"/>
</dbReference>
<comment type="caution">
    <text evidence="2">The sequence shown here is derived from an EMBL/GenBank/DDBJ whole genome shotgun (WGS) entry which is preliminary data.</text>
</comment>
<dbReference type="Proteomes" id="UP001498476">
    <property type="component" value="Unassembled WGS sequence"/>
</dbReference>
<evidence type="ECO:0000313" key="2">
    <source>
        <dbReference type="EMBL" id="KAK7409129.1"/>
    </source>
</evidence>
<reference evidence="2 3" key="1">
    <citation type="journal article" date="2025" name="Microbiol. Resour. Announc.">
        <title>Draft genome sequences for Neonectria magnoliae and Neonectria punicea, canker pathogens of Liriodendron tulipifera and Acer saccharum in West Virginia.</title>
        <authorList>
            <person name="Petronek H.M."/>
            <person name="Kasson M.T."/>
            <person name="Metheny A.M."/>
            <person name="Stauder C.M."/>
            <person name="Lovett B."/>
            <person name="Lynch S.C."/>
            <person name="Garnas J.R."/>
            <person name="Kasson L.R."/>
            <person name="Stajich J.E."/>
        </authorList>
    </citation>
    <scope>NUCLEOTIDE SEQUENCE [LARGE SCALE GENOMIC DNA]</scope>
    <source>
        <strain evidence="2 3">NRRL 64653</strain>
    </source>
</reference>
<dbReference type="InterPro" id="IPR036928">
    <property type="entry name" value="AS_sf"/>
</dbReference>
<gene>
    <name evidence="2" type="ORF">QQX98_008679</name>
</gene>
<dbReference type="PANTHER" id="PTHR42678">
    <property type="entry name" value="AMIDASE"/>
    <property type="match status" value="1"/>
</dbReference>
<feature type="domain" description="Amidase" evidence="1">
    <location>
        <begin position="61"/>
        <end position="512"/>
    </location>
</feature>
<name>A0ABR1GUE5_9HYPO</name>
<protein>
    <recommendedName>
        <fullName evidence="1">Amidase domain-containing protein</fullName>
    </recommendedName>
</protein>
<dbReference type="Pfam" id="PF01425">
    <property type="entry name" value="Amidase"/>
    <property type="match status" value="1"/>
</dbReference>
<dbReference type="SUPFAM" id="SSF75304">
    <property type="entry name" value="Amidase signature (AS) enzymes"/>
    <property type="match status" value="1"/>
</dbReference>
<evidence type="ECO:0000313" key="3">
    <source>
        <dbReference type="Proteomes" id="UP001498476"/>
    </source>
</evidence>
<sequence>MACIGEILVTTARELNLPIAPDTRILVAKVRKVSAKPLFEGCCCHALIAKVTNELHGLAADLVKAYLARIEEASEFKAVLQVNPEAVAAARELDEERVRSASRGPLHGIPMLIKDNIATQDKLDVSAAEGGGFRHQQATRGRRLDSGQTNLSEWTNFRGLNVSSGWNPRGGQTLGIYYHKSTPEGSSAGSAIAASLALSTAALGSETFGSILQPAEFSNVVGLKPTRGLVGNDGAIPISSQQDVIGTLTRTVKDAAHLLSTMAGRSDVDERIWNISFDTIPDFTTFYKETDLSGITIGVPRNSFDADSTSPFMASFEGALETLRSAGADVVDNANFSAAEDFRKLNQQVKGIVRSSEFRRDIVRYLDTLESNPNKIHSAGDIIEFTKTFPGEEYPDRDIGKFLWTQTEGIDVDSQKYKDMVERERSFGGEGGILRAMAKYKLDVLVVPSSLGIANDLAAKMGFPVLGVPLGFYPEDTPVEHDSRIPNLVKLAPGMPYSLTLITKAYSDGVLLQVAYAFEQLTAVRDNGPPPIKLPTTELKDVRGKKDIKVAL</sequence>
<dbReference type="InterPro" id="IPR023631">
    <property type="entry name" value="Amidase_dom"/>
</dbReference>